<feature type="region of interest" description="Disordered" evidence="4">
    <location>
        <begin position="298"/>
        <end position="323"/>
    </location>
</feature>
<dbReference type="Proteomes" id="UP000187609">
    <property type="component" value="Unassembled WGS sequence"/>
</dbReference>
<dbReference type="KEGG" id="nau:109212086"/>
<dbReference type="OrthoDB" id="681454at2759"/>
<gene>
    <name evidence="6" type="primary">CBSX5_3</name>
    <name evidence="6" type="ORF">A4A49_23230</name>
</gene>
<dbReference type="PROSITE" id="PS51371">
    <property type="entry name" value="CBS"/>
    <property type="match status" value="1"/>
</dbReference>
<comment type="caution">
    <text evidence="6">The sequence shown here is derived from an EMBL/GenBank/DDBJ whole genome shotgun (WGS) entry which is preliminary data.</text>
</comment>
<dbReference type="Gene3D" id="3.10.580.10">
    <property type="entry name" value="CBS-domain"/>
    <property type="match status" value="1"/>
</dbReference>
<dbReference type="EMBL" id="MJEQ01001920">
    <property type="protein sequence ID" value="OIT28890.1"/>
    <property type="molecule type" value="Genomic_DNA"/>
</dbReference>
<keyword evidence="1" id="KW-0677">Repeat</keyword>
<proteinExistence type="predicted"/>
<dbReference type="STRING" id="49451.A0A314KI91"/>
<name>A0A314KI91_NICAT</name>
<dbReference type="GeneID" id="109212086"/>
<dbReference type="PANTHER" id="PTHR13780">
    <property type="entry name" value="AMP-ACTIVATED PROTEIN KINASE, GAMMA REGULATORY SUBUNIT"/>
    <property type="match status" value="1"/>
</dbReference>
<evidence type="ECO:0000256" key="3">
    <source>
        <dbReference type="PROSITE-ProRule" id="PRU00703"/>
    </source>
</evidence>
<protein>
    <submittedName>
        <fullName evidence="6">Cbs domain-containing protein cbsx5</fullName>
    </submittedName>
</protein>
<evidence type="ECO:0000256" key="2">
    <source>
        <dbReference type="ARBA" id="ARBA00023122"/>
    </source>
</evidence>
<dbReference type="PANTHER" id="PTHR13780:SF107">
    <property type="entry name" value="CBS DOMAIN-CONTAINING PROTEIN CBSX5-LIKE"/>
    <property type="match status" value="1"/>
</dbReference>
<dbReference type="Gramene" id="OIT28890">
    <property type="protein sequence ID" value="OIT28890"/>
    <property type="gene ID" value="A4A49_23230"/>
</dbReference>
<sequence>MAASFLNREISDLCLGKPALRPIIPATATLAEAIAVLKRTGETHVSVWKVLEEDDYSVECHCIGKVSMVDVICYLCKQESLIYSNKVLEVPVSKILAKGDSIVKHLEPNSSLLEAIDHILEGTQNLVIPIYNYTNSRRKPLSKSSSLKSTHHNGVEYCWLTQEDVARFLLNSIGVFSPMPTFSIESLNIIDHNILTVRYHDPAIFALDSITLAHIEQTAVAVVDDDNRLIGEISPSTLAYCDESVAAAITTLSAGDLMAYIDYGGPPEDLVELVKMRLQEKKLGLMLELMDEEFSVSSTSSSASSCSSDDESGSSRNGSGRYSSARRSDAITCYPGSSLVAVLIQALAHRASSIWVIDEDQNLVGVVTFKGILKVFRGFANTRCKPERENLSTH</sequence>
<feature type="compositionally biased region" description="Low complexity" evidence="4">
    <location>
        <begin position="298"/>
        <end position="307"/>
    </location>
</feature>
<accession>A0A314KI91</accession>
<evidence type="ECO:0000259" key="5">
    <source>
        <dbReference type="PROSITE" id="PS51371"/>
    </source>
</evidence>
<dbReference type="InterPro" id="IPR050511">
    <property type="entry name" value="AMPK_gamma/SDS23_families"/>
</dbReference>
<feature type="compositionally biased region" description="Low complexity" evidence="4">
    <location>
        <begin position="314"/>
        <end position="323"/>
    </location>
</feature>
<evidence type="ECO:0000256" key="4">
    <source>
        <dbReference type="SAM" id="MobiDB-lite"/>
    </source>
</evidence>
<dbReference type="Pfam" id="PF00571">
    <property type="entry name" value="CBS"/>
    <property type="match status" value="1"/>
</dbReference>
<dbReference type="InterPro" id="IPR000644">
    <property type="entry name" value="CBS_dom"/>
</dbReference>
<keyword evidence="2 3" id="KW-0129">CBS domain</keyword>
<dbReference type="SUPFAM" id="SSF54631">
    <property type="entry name" value="CBS-domain pair"/>
    <property type="match status" value="1"/>
</dbReference>
<reference evidence="6" key="1">
    <citation type="submission" date="2016-11" db="EMBL/GenBank/DDBJ databases">
        <title>The genome of Nicotiana attenuata.</title>
        <authorList>
            <person name="Xu S."/>
            <person name="Brockmoeller T."/>
            <person name="Gaquerel E."/>
            <person name="Navarro A."/>
            <person name="Kuhl H."/>
            <person name="Gase K."/>
            <person name="Ling Z."/>
            <person name="Zhou W."/>
            <person name="Kreitzer C."/>
            <person name="Stanke M."/>
            <person name="Tang H."/>
            <person name="Lyons E."/>
            <person name="Pandey P."/>
            <person name="Pandey S.P."/>
            <person name="Timmermann B."/>
            <person name="Baldwin I.T."/>
        </authorList>
    </citation>
    <scope>NUCLEOTIDE SEQUENCE [LARGE SCALE GENOMIC DNA]</scope>
    <source>
        <strain evidence="6">UT</strain>
    </source>
</reference>
<dbReference type="AlphaFoldDB" id="A0A314KI91"/>
<dbReference type="GO" id="GO:0005634">
    <property type="term" value="C:nucleus"/>
    <property type="evidence" value="ECO:0007669"/>
    <property type="project" value="TreeGrafter"/>
</dbReference>
<evidence type="ECO:0000313" key="6">
    <source>
        <dbReference type="EMBL" id="OIT28890.1"/>
    </source>
</evidence>
<feature type="domain" description="CBS" evidence="5">
    <location>
        <begin position="325"/>
        <end position="383"/>
    </location>
</feature>
<evidence type="ECO:0000256" key="1">
    <source>
        <dbReference type="ARBA" id="ARBA00022737"/>
    </source>
</evidence>
<keyword evidence="7" id="KW-1185">Reference proteome</keyword>
<dbReference type="InterPro" id="IPR046342">
    <property type="entry name" value="CBS_dom_sf"/>
</dbReference>
<organism evidence="6 7">
    <name type="scientific">Nicotiana attenuata</name>
    <name type="common">Coyote tobacco</name>
    <dbReference type="NCBI Taxonomy" id="49451"/>
    <lineage>
        <taxon>Eukaryota</taxon>
        <taxon>Viridiplantae</taxon>
        <taxon>Streptophyta</taxon>
        <taxon>Embryophyta</taxon>
        <taxon>Tracheophyta</taxon>
        <taxon>Spermatophyta</taxon>
        <taxon>Magnoliopsida</taxon>
        <taxon>eudicotyledons</taxon>
        <taxon>Gunneridae</taxon>
        <taxon>Pentapetalae</taxon>
        <taxon>asterids</taxon>
        <taxon>lamiids</taxon>
        <taxon>Solanales</taxon>
        <taxon>Solanaceae</taxon>
        <taxon>Nicotianoideae</taxon>
        <taxon>Nicotianeae</taxon>
        <taxon>Nicotiana</taxon>
    </lineage>
</organism>
<evidence type="ECO:0000313" key="7">
    <source>
        <dbReference type="Proteomes" id="UP000187609"/>
    </source>
</evidence>
<dbReference type="GO" id="GO:0005737">
    <property type="term" value="C:cytoplasm"/>
    <property type="evidence" value="ECO:0007669"/>
    <property type="project" value="TreeGrafter"/>
</dbReference>